<reference evidence="4 5" key="1">
    <citation type="journal article" date="2013" name="Genome Announc.">
        <title>Draft Genome Sequence of the Lignocellulose Decomposer Thermobifida fusca Strain TM51.</title>
        <authorList>
            <person name="Toth A."/>
            <person name="Barna T."/>
            <person name="Nagy I."/>
            <person name="Horvath B."/>
            <person name="Nagy I."/>
            <person name="Tancsics A."/>
            <person name="Kriszt B."/>
            <person name="Baka E."/>
            <person name="Fekete C."/>
            <person name="Kukolya J."/>
        </authorList>
    </citation>
    <scope>NUCLEOTIDE SEQUENCE [LARGE SCALE GENOMIC DNA]</scope>
    <source>
        <strain evidence="4 5">TM51</strain>
    </source>
</reference>
<sequence>MTYSTPTQGTATRLPAASWEEALITGNGRQGVLAHSMQTQIRLTLSHERLFWPREEPLPAPHTAPALDELRSLIRAGRPRAAAEHVTELARTEHPGYAHTRWIDPLTGAGTLTFIPDAPAWGSIHRTCDYTTGVVREELPNGIRHDVFASRADNVIVIRLSADHELAGTLQLAPLPGEPPTPADTRLTSTPHTLTLHTAFARTWPTTPTGYTLTCRIIAPGGHLRPLEPGRLHLSGARHVLLLVRTTVTSETTPAPGDPDLARLTPDFDTLLRRHTAHHTPLITRSRIRLSPRQPHPDPLPGEALLAQGPTPHLMERLVEAGRYATVCAIGELPPTLQGVWSGTYSPPWSSGYTFDGNLASAVAALHPLGTPELMLPVFDLVDTLLDDFTHNAQRLYGCRGILVPPHASTHGRHNHFGPEWCLTLWTAGAAWLARLYWDHYSYTRDPGFLRERALPFLHHAAAFYEDFLTDDGFVPSYSPENTPADSDSQACANATMDLAAVRDLVRNLLRAHRILDLPGARRWAELGARLPRYRIAPTGELAEWATPAGPLDQTDRHTHRHASHLFPFWYEGDPAFADPTLRAAAVRAIRARLAWWRSAASDEMAFGLVQLGLAAANLGLATEAATTLELMATRYWRPTLVSTHNRGALFNTDICGGFPAVVAAMLLRSREGRCDLLPALPPAWPEGEARGLCGRGGVLVDHLEWTPTRMRARLRARHTTRVRIGLPDGATRVVTLDPDQAVDVTAPLTLHQ</sequence>
<evidence type="ECO:0000313" key="5">
    <source>
        <dbReference type="Proteomes" id="UP000014184"/>
    </source>
</evidence>
<accession>A0A9P2TA60</accession>
<dbReference type="GO" id="GO:0005975">
    <property type="term" value="P:carbohydrate metabolic process"/>
    <property type="evidence" value="ECO:0007669"/>
    <property type="project" value="InterPro"/>
</dbReference>
<feature type="domain" description="Alpha fucosidase A-like C-terminal" evidence="2">
    <location>
        <begin position="670"/>
        <end position="731"/>
    </location>
</feature>
<name>A0A9P2TA60_THEFU</name>
<gene>
    <name evidence="4" type="ORF">TM51_08361</name>
</gene>
<comment type="caution">
    <text evidence="4">The sequence shown here is derived from an EMBL/GenBank/DDBJ whole genome shotgun (WGS) entry which is preliminary data.</text>
</comment>
<dbReference type="Pfam" id="PF21307">
    <property type="entry name" value="Glyco_hydro_95_C"/>
    <property type="match status" value="1"/>
</dbReference>
<dbReference type="PANTHER" id="PTHR31084:SF0">
    <property type="entry name" value="ALPHA-L-FUCOSIDASE 2"/>
    <property type="match status" value="1"/>
</dbReference>
<protein>
    <recommendedName>
        <fullName evidence="6">Glycosyl hydrolase family 95 N-terminal domain-containing protein</fullName>
    </recommendedName>
</protein>
<dbReference type="EMBL" id="AOSG01000044">
    <property type="protein sequence ID" value="EOR71262.1"/>
    <property type="molecule type" value="Genomic_DNA"/>
</dbReference>
<dbReference type="InterPro" id="IPR008928">
    <property type="entry name" value="6-hairpin_glycosidase_sf"/>
</dbReference>
<proteinExistence type="predicted"/>
<dbReference type="Pfam" id="PF22124">
    <property type="entry name" value="Glyco_hydro_95_cat"/>
    <property type="match status" value="1"/>
</dbReference>
<dbReference type="InterPro" id="IPR054363">
    <property type="entry name" value="GH95_cat"/>
</dbReference>
<evidence type="ECO:0008006" key="6">
    <source>
        <dbReference type="Google" id="ProtNLM"/>
    </source>
</evidence>
<dbReference type="Gene3D" id="1.50.10.10">
    <property type="match status" value="1"/>
</dbReference>
<dbReference type="AlphaFoldDB" id="A0A9P2TA60"/>
<evidence type="ECO:0000259" key="3">
    <source>
        <dbReference type="Pfam" id="PF22124"/>
    </source>
</evidence>
<dbReference type="InterPro" id="IPR027414">
    <property type="entry name" value="GH95_N_dom"/>
</dbReference>
<dbReference type="Pfam" id="PF14498">
    <property type="entry name" value="Glyco_hyd_65N_2"/>
    <property type="match status" value="1"/>
</dbReference>
<dbReference type="PANTHER" id="PTHR31084">
    <property type="entry name" value="ALPHA-L-FUCOSIDASE 2"/>
    <property type="match status" value="1"/>
</dbReference>
<feature type="domain" description="Glycosyl hydrolase family 95 catalytic" evidence="3">
    <location>
        <begin position="268"/>
        <end position="667"/>
    </location>
</feature>
<feature type="domain" description="Glycosyl hydrolase family 95 N-terminal" evidence="1">
    <location>
        <begin position="15"/>
        <end position="245"/>
    </location>
</feature>
<dbReference type="InterPro" id="IPR049053">
    <property type="entry name" value="AFCA-like_C"/>
</dbReference>
<dbReference type="GO" id="GO:0004560">
    <property type="term" value="F:alpha-L-fucosidase activity"/>
    <property type="evidence" value="ECO:0007669"/>
    <property type="project" value="TreeGrafter"/>
</dbReference>
<evidence type="ECO:0000313" key="4">
    <source>
        <dbReference type="EMBL" id="EOR71262.1"/>
    </source>
</evidence>
<evidence type="ECO:0000259" key="2">
    <source>
        <dbReference type="Pfam" id="PF21307"/>
    </source>
</evidence>
<evidence type="ECO:0000259" key="1">
    <source>
        <dbReference type="Pfam" id="PF14498"/>
    </source>
</evidence>
<dbReference type="RefSeq" id="WP_016188728.1">
    <property type="nucleotide sequence ID" value="NZ_AOSG01000044.1"/>
</dbReference>
<dbReference type="Proteomes" id="UP000014184">
    <property type="component" value="Unassembled WGS sequence"/>
</dbReference>
<organism evidence="4 5">
    <name type="scientific">Thermobifida fusca TM51</name>
    <dbReference type="NCBI Taxonomy" id="1169414"/>
    <lineage>
        <taxon>Bacteria</taxon>
        <taxon>Bacillati</taxon>
        <taxon>Actinomycetota</taxon>
        <taxon>Actinomycetes</taxon>
        <taxon>Streptosporangiales</taxon>
        <taxon>Nocardiopsidaceae</taxon>
        <taxon>Thermobifida</taxon>
    </lineage>
</organism>
<keyword evidence="5" id="KW-1185">Reference proteome</keyword>
<dbReference type="InterPro" id="IPR012341">
    <property type="entry name" value="6hp_glycosidase-like_sf"/>
</dbReference>
<dbReference type="SUPFAM" id="SSF48208">
    <property type="entry name" value="Six-hairpin glycosidases"/>
    <property type="match status" value="1"/>
</dbReference>